<dbReference type="Pfam" id="PF00293">
    <property type="entry name" value="NUDIX"/>
    <property type="match status" value="1"/>
</dbReference>
<dbReference type="InterPro" id="IPR015797">
    <property type="entry name" value="NUDIX_hydrolase-like_dom_sf"/>
</dbReference>
<dbReference type="Proteomes" id="UP000283895">
    <property type="component" value="Unassembled WGS sequence"/>
</dbReference>
<accession>A0A423W503</accession>
<dbReference type="AlphaFoldDB" id="A0A423W503"/>
<reference evidence="2 3" key="1">
    <citation type="submission" date="2015-09" db="EMBL/GenBank/DDBJ databases">
        <title>Host preference determinants of Valsa canker pathogens revealed by comparative genomics.</title>
        <authorList>
            <person name="Yin Z."/>
            <person name="Huang L."/>
        </authorList>
    </citation>
    <scope>NUCLEOTIDE SEQUENCE [LARGE SCALE GENOMIC DNA]</scope>
    <source>
        <strain evidence="2 3">03-1</strain>
    </source>
</reference>
<evidence type="ECO:0000259" key="1">
    <source>
        <dbReference type="Pfam" id="PF00293"/>
    </source>
</evidence>
<keyword evidence="3" id="KW-1185">Reference proteome</keyword>
<comment type="caution">
    <text evidence="2">The sequence shown here is derived from an EMBL/GenBank/DDBJ whole genome shotgun (WGS) entry which is preliminary data.</text>
</comment>
<organism evidence="2 3">
    <name type="scientific">Cytospora schulzeri</name>
    <dbReference type="NCBI Taxonomy" id="448051"/>
    <lineage>
        <taxon>Eukaryota</taxon>
        <taxon>Fungi</taxon>
        <taxon>Dikarya</taxon>
        <taxon>Ascomycota</taxon>
        <taxon>Pezizomycotina</taxon>
        <taxon>Sordariomycetes</taxon>
        <taxon>Sordariomycetidae</taxon>
        <taxon>Diaporthales</taxon>
        <taxon>Cytosporaceae</taxon>
        <taxon>Cytospora</taxon>
    </lineage>
</organism>
<dbReference type="Gene3D" id="3.90.79.10">
    <property type="entry name" value="Nucleoside Triphosphate Pyrophosphohydrolase"/>
    <property type="match status" value="1"/>
</dbReference>
<dbReference type="InterPro" id="IPR000086">
    <property type="entry name" value="NUDIX_hydrolase_dom"/>
</dbReference>
<proteinExistence type="predicted"/>
<evidence type="ECO:0000313" key="3">
    <source>
        <dbReference type="Proteomes" id="UP000283895"/>
    </source>
</evidence>
<gene>
    <name evidence="2" type="ORF">VMCG_07146</name>
</gene>
<dbReference type="EMBL" id="LKEA01000026">
    <property type="protein sequence ID" value="ROV98395.1"/>
    <property type="molecule type" value="Genomic_DNA"/>
</dbReference>
<sequence>MLVEYAVESTLADGARLGSFSSVVTRQVPETHLQKSFCITVQTQGAIREAEEEVGLPPRSTLGPDPLMVVRQEIALMDHGMWKYTYIISDILKDFEPRITDNEGIGVEWVRVEEVHKRPLHEDFADAWPRLLQIIYPSPVYPRVYG</sequence>
<protein>
    <recommendedName>
        <fullName evidence="1">Nudix hydrolase domain-containing protein</fullName>
    </recommendedName>
</protein>
<dbReference type="OrthoDB" id="447842at2759"/>
<dbReference type="SUPFAM" id="SSF55811">
    <property type="entry name" value="Nudix"/>
    <property type="match status" value="1"/>
</dbReference>
<evidence type="ECO:0000313" key="2">
    <source>
        <dbReference type="EMBL" id="ROV98395.1"/>
    </source>
</evidence>
<feature type="domain" description="Nudix hydrolase" evidence="1">
    <location>
        <begin position="44"/>
        <end position="123"/>
    </location>
</feature>
<name>A0A423W503_9PEZI</name>